<feature type="compositionally biased region" description="Basic and acidic residues" evidence="1">
    <location>
        <begin position="79"/>
        <end position="91"/>
    </location>
</feature>
<feature type="compositionally biased region" description="Polar residues" evidence="1">
    <location>
        <begin position="37"/>
        <end position="47"/>
    </location>
</feature>
<dbReference type="EMBL" id="VSRR010001722">
    <property type="protein sequence ID" value="MPC27303.1"/>
    <property type="molecule type" value="Genomic_DNA"/>
</dbReference>
<sequence>MPHSLPPLQDRCGGSREPQMCVRLSAVAADGGDDLSPRSTGRWQNTAARPAALRGKHHLNVKKPISFYQEKPSVPLQPTREEEKVHGRARR</sequence>
<protein>
    <submittedName>
        <fullName evidence="2">Uncharacterized protein</fullName>
    </submittedName>
</protein>
<dbReference type="Proteomes" id="UP000324222">
    <property type="component" value="Unassembled WGS sequence"/>
</dbReference>
<evidence type="ECO:0000256" key="1">
    <source>
        <dbReference type="SAM" id="MobiDB-lite"/>
    </source>
</evidence>
<name>A0A5B7E248_PORTR</name>
<keyword evidence="3" id="KW-1185">Reference proteome</keyword>
<evidence type="ECO:0000313" key="3">
    <source>
        <dbReference type="Proteomes" id="UP000324222"/>
    </source>
</evidence>
<comment type="caution">
    <text evidence="2">The sequence shown here is derived from an EMBL/GenBank/DDBJ whole genome shotgun (WGS) entry which is preliminary data.</text>
</comment>
<proteinExistence type="predicted"/>
<accession>A0A5B7E248</accession>
<organism evidence="2 3">
    <name type="scientific">Portunus trituberculatus</name>
    <name type="common">Swimming crab</name>
    <name type="synonym">Neptunus trituberculatus</name>
    <dbReference type="NCBI Taxonomy" id="210409"/>
    <lineage>
        <taxon>Eukaryota</taxon>
        <taxon>Metazoa</taxon>
        <taxon>Ecdysozoa</taxon>
        <taxon>Arthropoda</taxon>
        <taxon>Crustacea</taxon>
        <taxon>Multicrustacea</taxon>
        <taxon>Malacostraca</taxon>
        <taxon>Eumalacostraca</taxon>
        <taxon>Eucarida</taxon>
        <taxon>Decapoda</taxon>
        <taxon>Pleocyemata</taxon>
        <taxon>Brachyura</taxon>
        <taxon>Eubrachyura</taxon>
        <taxon>Portunoidea</taxon>
        <taxon>Portunidae</taxon>
        <taxon>Portuninae</taxon>
        <taxon>Portunus</taxon>
    </lineage>
</organism>
<evidence type="ECO:0000313" key="2">
    <source>
        <dbReference type="EMBL" id="MPC27303.1"/>
    </source>
</evidence>
<gene>
    <name evidence="2" type="ORF">E2C01_020471</name>
</gene>
<reference evidence="2 3" key="1">
    <citation type="submission" date="2019-05" db="EMBL/GenBank/DDBJ databases">
        <title>Another draft genome of Portunus trituberculatus and its Hox gene families provides insights of decapod evolution.</title>
        <authorList>
            <person name="Jeong J.-H."/>
            <person name="Song I."/>
            <person name="Kim S."/>
            <person name="Choi T."/>
            <person name="Kim D."/>
            <person name="Ryu S."/>
            <person name="Kim W."/>
        </authorList>
    </citation>
    <scope>NUCLEOTIDE SEQUENCE [LARGE SCALE GENOMIC DNA]</scope>
    <source>
        <tissue evidence="2">Muscle</tissue>
    </source>
</reference>
<dbReference type="AlphaFoldDB" id="A0A5B7E248"/>
<feature type="region of interest" description="Disordered" evidence="1">
    <location>
        <begin position="30"/>
        <end position="91"/>
    </location>
</feature>